<dbReference type="STRING" id="1263868.RESH_03977"/>
<accession>M5SCS4</accession>
<sequence>MSDTIGQPGDAFAMVGRCERDIAVDAIETDWLSPKEVLRPIEPATSPPRRRLTLPFRETEEVTSESGWNASRRILGDRQ</sequence>
<reference evidence="1 2" key="1">
    <citation type="journal article" date="2013" name="Mar. Genomics">
        <title>Expression of sulfatases in Rhodopirellula baltica and the diversity of sulfatases in the genus Rhodopirellula.</title>
        <authorList>
            <person name="Wegner C.E."/>
            <person name="Richter-Heitmann T."/>
            <person name="Klindworth A."/>
            <person name="Klockow C."/>
            <person name="Richter M."/>
            <person name="Achstetter T."/>
            <person name="Glockner F.O."/>
            <person name="Harder J."/>
        </authorList>
    </citation>
    <scope>NUCLEOTIDE SEQUENCE [LARGE SCALE GENOMIC DNA]</scope>
    <source>
        <strain evidence="1 2">SH398</strain>
    </source>
</reference>
<comment type="caution">
    <text evidence="1">The sequence shown here is derived from an EMBL/GenBank/DDBJ whole genome shotgun (WGS) entry which is preliminary data.</text>
</comment>
<dbReference type="EMBL" id="ANOF01000125">
    <property type="protein sequence ID" value="EMI25477.1"/>
    <property type="molecule type" value="Genomic_DNA"/>
</dbReference>
<name>M5SCS4_9BACT</name>
<evidence type="ECO:0000313" key="2">
    <source>
        <dbReference type="Proteomes" id="UP000011996"/>
    </source>
</evidence>
<protein>
    <submittedName>
        <fullName evidence="1">Uncharacterized protein</fullName>
    </submittedName>
</protein>
<organism evidence="1 2">
    <name type="scientific">Rhodopirellula europaea SH398</name>
    <dbReference type="NCBI Taxonomy" id="1263868"/>
    <lineage>
        <taxon>Bacteria</taxon>
        <taxon>Pseudomonadati</taxon>
        <taxon>Planctomycetota</taxon>
        <taxon>Planctomycetia</taxon>
        <taxon>Pirellulales</taxon>
        <taxon>Pirellulaceae</taxon>
        <taxon>Rhodopirellula</taxon>
    </lineage>
</organism>
<gene>
    <name evidence="1" type="ORF">RESH_03977</name>
</gene>
<dbReference type="Proteomes" id="UP000011996">
    <property type="component" value="Unassembled WGS sequence"/>
</dbReference>
<dbReference type="AlphaFoldDB" id="M5SCS4"/>
<evidence type="ECO:0000313" key="1">
    <source>
        <dbReference type="EMBL" id="EMI25477.1"/>
    </source>
</evidence>
<proteinExistence type="predicted"/>
<dbReference type="PATRIC" id="fig|1263868.3.peg.4299"/>